<dbReference type="SUPFAM" id="SSF50249">
    <property type="entry name" value="Nucleic acid-binding proteins"/>
    <property type="match status" value="1"/>
</dbReference>
<dbReference type="InterPro" id="IPR001900">
    <property type="entry name" value="RNase_II/R"/>
</dbReference>
<accession>A0AAN6EVP9</accession>
<dbReference type="GO" id="GO:0003723">
    <property type="term" value="F:RNA binding"/>
    <property type="evidence" value="ECO:0007669"/>
    <property type="project" value="InterPro"/>
</dbReference>
<dbReference type="Pfam" id="PF23216">
    <property type="entry name" value="WHD_CYT4"/>
    <property type="match status" value="1"/>
</dbReference>
<dbReference type="EC" id="3.1.13.1" evidence="3"/>
<dbReference type="Pfam" id="PF23214">
    <property type="entry name" value="SH3_CYT4"/>
    <property type="match status" value="1"/>
</dbReference>
<feature type="domain" description="RNB" evidence="2">
    <location>
        <begin position="574"/>
        <end position="917"/>
    </location>
</feature>
<dbReference type="InterPro" id="IPR056624">
    <property type="entry name" value="WH_CYT4"/>
</dbReference>
<dbReference type="InterPro" id="IPR056625">
    <property type="entry name" value="SH3_CYT4"/>
</dbReference>
<keyword evidence="3" id="KW-0269">Exonuclease</keyword>
<dbReference type="GO" id="GO:0000932">
    <property type="term" value="C:P-body"/>
    <property type="evidence" value="ECO:0007669"/>
    <property type="project" value="TreeGrafter"/>
</dbReference>
<proteinExistence type="predicted"/>
<sequence>MQVSRNNTRLTITRHLRYNSQECPSSLRRHVASYSQERLSYNIVLQPTVSITQRSNPVTTHTARFSTQSRHGALDESSQPPQSLESAVLSSLSSAQHRPEKTLPGQSAVRDHLRAWSIQNEKNKAERAAANFDGPRRLTALPNSLFIEESRLTDEATEEDAELEEFEDSLEGRQSVNLYPGDLIYHRPRGVKSGEQLAIYMGEAGVQNQFFLADGRWLAETTRRTTSPIVRGFATVEEMRPIQKHLPVKPLERQAREMEIASSFSFAGDVPHRDSARLVRRLREFEEEMLAFRRDNLRSLDYVHERLSHEEYYTCLTFEEVVQKLLNVKYTDLSPAARMIIFLTLRNSATSIQLVPTKVREAPMFVFTPKKLVKRFEDVCEWARDYQESAALAAQGKDVTRALERNPLSSFIEKARRLILKSRALRSPTTTGSLGPSSIQLIENGKIVTKDTGERFSETDKMLLEFLWDCYIRTPLPEFRTRYHSIGSLILRAVGAYPKLRLERKIGSLLLQELGVLPPWSDPMDHDVSIQVPGRKGAHEVDRLFAESDRVSKELGLEENWDHTLLEDSMASLREDFDLPVFCVDEETTLIRDDGYSLEQNQAIPGTYWIHSHVAHPSAFITPDHIFAKRARSIGQTLYHEEVQPMFPWGFSHAVSLKDNSPALTISTLISEDGEVKDIKIRPTILRNVIPLLPTTVDNLLGKSVNEQAYMVLGPQAEDALPSDRNGTSQNFEHARELKPTIQKLHELMLARSEARRRAVPEYANWLITQNETDVKTSFVEEYYPERLYRSYHYQGDPLIKCVAPRVVEPIRLGEWEHSANLTTLVMTLAAESAAKWFADRGIPAFFSGSLTQPGFPLSKLNTMDVQENKRPALGTYSSTPIPHVFLNTSSYLRVTSPIRRFTDTLAHWQVDAYLRAEAEGLVEAGGNASHLSLPYTKEMVDEYIETDAEKLRSLLYKVMRAPKTRWALRALFRAFHFKEAELPEVWDLKVITLHDVTATTPEDSGLRGQLLPFQLPTKLLESPEGWEKKAHRESYLPVKIELVDLDEMWVSCRAVGPPSDTYNFKDRIRIVPRSVAATMEGASKNARANS</sequence>
<feature type="compositionally biased region" description="Polar residues" evidence="1">
    <location>
        <begin position="54"/>
        <end position="82"/>
    </location>
</feature>
<organism evidence="3 4">
    <name type="scientific">Exophiala dermatitidis</name>
    <name type="common">Black yeast-like fungus</name>
    <name type="synonym">Wangiella dermatitidis</name>
    <dbReference type="NCBI Taxonomy" id="5970"/>
    <lineage>
        <taxon>Eukaryota</taxon>
        <taxon>Fungi</taxon>
        <taxon>Dikarya</taxon>
        <taxon>Ascomycota</taxon>
        <taxon>Pezizomycotina</taxon>
        <taxon>Eurotiomycetes</taxon>
        <taxon>Chaetothyriomycetidae</taxon>
        <taxon>Chaetothyriales</taxon>
        <taxon>Herpotrichiellaceae</taxon>
        <taxon>Exophiala</taxon>
    </lineage>
</organism>
<evidence type="ECO:0000313" key="3">
    <source>
        <dbReference type="EMBL" id="KAJ8992496.1"/>
    </source>
</evidence>
<feature type="region of interest" description="Disordered" evidence="1">
    <location>
        <begin position="54"/>
        <end position="109"/>
    </location>
</feature>
<dbReference type="GO" id="GO:0008859">
    <property type="term" value="F:exoribonuclease II activity"/>
    <property type="evidence" value="ECO:0007669"/>
    <property type="project" value="UniProtKB-EC"/>
</dbReference>
<keyword evidence="3" id="KW-0378">Hydrolase</keyword>
<dbReference type="EMBL" id="JAJGCB010000005">
    <property type="protein sequence ID" value="KAJ8992496.1"/>
    <property type="molecule type" value="Genomic_DNA"/>
</dbReference>
<dbReference type="SMART" id="SM00955">
    <property type="entry name" value="RNB"/>
    <property type="match status" value="1"/>
</dbReference>
<dbReference type="InterPro" id="IPR012340">
    <property type="entry name" value="NA-bd_OB-fold"/>
</dbReference>
<dbReference type="AlphaFoldDB" id="A0AAN6EVP9"/>
<protein>
    <submittedName>
        <fullName evidence="3">3'-5' RNA exonuclease complex component</fullName>
        <ecNumber evidence="3">3.1.13.1</ecNumber>
    </submittedName>
</protein>
<dbReference type="GO" id="GO:0006402">
    <property type="term" value="P:mRNA catabolic process"/>
    <property type="evidence" value="ECO:0007669"/>
    <property type="project" value="TreeGrafter"/>
</dbReference>
<gene>
    <name evidence="3" type="primary">MSU1</name>
    <name evidence="3" type="ORF">HRR80_003596</name>
</gene>
<comment type="caution">
    <text evidence="3">The sequence shown here is derived from an EMBL/GenBank/DDBJ whole genome shotgun (WGS) entry which is preliminary data.</text>
</comment>
<dbReference type="PANTHER" id="PTHR23355:SF65">
    <property type="entry name" value="EXORIBONUCLEASE CYT-4, PUTATIVE (AFU_ORTHOLOGUE AFUA_7G01550)-RELATED"/>
    <property type="match status" value="1"/>
</dbReference>
<name>A0AAN6EVP9_EXODE</name>
<dbReference type="Proteomes" id="UP001161757">
    <property type="component" value="Unassembled WGS sequence"/>
</dbReference>
<evidence type="ECO:0000256" key="1">
    <source>
        <dbReference type="SAM" id="MobiDB-lite"/>
    </source>
</evidence>
<reference evidence="3" key="1">
    <citation type="submission" date="2023-01" db="EMBL/GenBank/DDBJ databases">
        <title>Exophiala dermititidis isolated from Cystic Fibrosis Patient.</title>
        <authorList>
            <person name="Kurbessoian T."/>
            <person name="Crocker A."/>
            <person name="Murante D."/>
            <person name="Hogan D.A."/>
            <person name="Stajich J.E."/>
        </authorList>
    </citation>
    <scope>NUCLEOTIDE SEQUENCE</scope>
    <source>
        <strain evidence="3">Ex8</strain>
    </source>
</reference>
<feature type="compositionally biased region" description="Low complexity" evidence="1">
    <location>
        <begin position="83"/>
        <end position="95"/>
    </location>
</feature>
<evidence type="ECO:0000313" key="4">
    <source>
        <dbReference type="Proteomes" id="UP001161757"/>
    </source>
</evidence>
<dbReference type="InterPro" id="IPR050180">
    <property type="entry name" value="RNR_Ribonuclease"/>
</dbReference>
<keyword evidence="3" id="KW-0540">Nuclease</keyword>
<evidence type="ECO:0000259" key="2">
    <source>
        <dbReference type="SMART" id="SM00955"/>
    </source>
</evidence>
<dbReference type="PANTHER" id="PTHR23355">
    <property type="entry name" value="RIBONUCLEASE"/>
    <property type="match status" value="1"/>
</dbReference>
<dbReference type="Pfam" id="PF00773">
    <property type="entry name" value="RNB"/>
    <property type="match status" value="1"/>
</dbReference>